<evidence type="ECO:0000259" key="1">
    <source>
        <dbReference type="Pfam" id="PF01593"/>
    </source>
</evidence>
<keyword evidence="3" id="KW-1185">Reference proteome</keyword>
<dbReference type="SUPFAM" id="SSF54373">
    <property type="entry name" value="FAD-linked reductases, C-terminal domain"/>
    <property type="match status" value="1"/>
</dbReference>
<dbReference type="InterPro" id="IPR036188">
    <property type="entry name" value="FAD/NAD-bd_sf"/>
</dbReference>
<dbReference type="GO" id="GO:0016491">
    <property type="term" value="F:oxidoreductase activity"/>
    <property type="evidence" value="ECO:0007669"/>
    <property type="project" value="InterPro"/>
</dbReference>
<gene>
    <name evidence="2" type="ORF">GT037_004623</name>
</gene>
<dbReference type="PANTHER" id="PTHR10742:SF414">
    <property type="entry name" value="CONTAINING AMINE OXIDASE, PUTATIVE (AFU_ORTHOLOGUE AFUA_3G12150)-RELATED"/>
    <property type="match status" value="1"/>
</dbReference>
<reference evidence="2" key="2">
    <citation type="submission" date="2020-08" db="EMBL/GenBank/DDBJ databases">
        <title>Draft Genome Sequence of Cumin Blight Pathogen Alternaria burnsii.</title>
        <authorList>
            <person name="Feng Z."/>
        </authorList>
    </citation>
    <scope>NUCLEOTIDE SEQUENCE</scope>
    <source>
        <strain evidence="2">CBS107.38</strain>
    </source>
</reference>
<sequence>QDHDGRKTSNLRSHERTVCIIGAGISGLRAAILLTNVGFNVTILEAGNRVGGRIHQDHHFGQPIDLGASWIHGTQGNPIVELARSTGSTTVACSVVESICDTNGMRFDRKKARQYYEEVWEILELAMEQSHANAAAISDTMKMMDFVREELQRRCSHRRCQEPDASLLAYIAEMWGAFMGDESERQSLKNLWLDAGLEGDNLFLASTYKDIVHDMYLQISKKVNVQLNCEVTAISNLQSGSLQISSRSGFQGQFEDVVVTAPLGWLKRNENVFSPPLTPEISTAIQSIGYGNLEKIFIKFPKPFWDDPDLRNNAGSARGPAFPIESLFLRPEYATDTNPSRWRTEIVSFSGMPAEFSQPIIMFFVYGQWGRHICGLVRGMSQDSAERYRILDDIFHPYYSKLPNYDPTRSECAPVTFMSTDWQNDEFAGFGSFANMPVGSGDGDFHFKVLREGMGRNRGIWFAGEHTSPPGGLGTVTGAYWSGEEVAKRVALHHGITLDI</sequence>
<feature type="non-terminal residue" evidence="2">
    <location>
        <position position="1"/>
    </location>
</feature>
<evidence type="ECO:0000313" key="2">
    <source>
        <dbReference type="EMBL" id="KAF7677764.1"/>
    </source>
</evidence>
<protein>
    <recommendedName>
        <fullName evidence="1">Amine oxidase domain-containing protein</fullName>
    </recommendedName>
</protein>
<dbReference type="InterPro" id="IPR050281">
    <property type="entry name" value="Flavin_monoamine_oxidase"/>
</dbReference>
<feature type="domain" description="Amine oxidase" evidence="1">
    <location>
        <begin position="25"/>
        <end position="490"/>
    </location>
</feature>
<dbReference type="GO" id="GO:0006338">
    <property type="term" value="P:chromatin remodeling"/>
    <property type="evidence" value="ECO:0007669"/>
    <property type="project" value="TreeGrafter"/>
</dbReference>
<dbReference type="AlphaFoldDB" id="A0A8H7B9T6"/>
<dbReference type="GO" id="GO:0003682">
    <property type="term" value="F:chromatin binding"/>
    <property type="evidence" value="ECO:0007669"/>
    <property type="project" value="TreeGrafter"/>
</dbReference>
<name>A0A8H7B9T6_9PLEO</name>
<dbReference type="Gene3D" id="3.90.660.10">
    <property type="match status" value="1"/>
</dbReference>
<reference evidence="2" key="1">
    <citation type="submission" date="2020-01" db="EMBL/GenBank/DDBJ databases">
        <authorList>
            <person name="Feng Z.H.Z."/>
        </authorList>
    </citation>
    <scope>NUCLEOTIDE SEQUENCE</scope>
    <source>
        <strain evidence="2">CBS107.38</strain>
    </source>
</reference>
<dbReference type="Pfam" id="PF01593">
    <property type="entry name" value="Amino_oxidase"/>
    <property type="match status" value="1"/>
</dbReference>
<organism evidence="2 3">
    <name type="scientific">Alternaria burnsii</name>
    <dbReference type="NCBI Taxonomy" id="1187904"/>
    <lineage>
        <taxon>Eukaryota</taxon>
        <taxon>Fungi</taxon>
        <taxon>Dikarya</taxon>
        <taxon>Ascomycota</taxon>
        <taxon>Pezizomycotina</taxon>
        <taxon>Dothideomycetes</taxon>
        <taxon>Pleosporomycetidae</taxon>
        <taxon>Pleosporales</taxon>
        <taxon>Pleosporineae</taxon>
        <taxon>Pleosporaceae</taxon>
        <taxon>Alternaria</taxon>
        <taxon>Alternaria sect. Alternaria</taxon>
    </lineage>
</organism>
<dbReference type="Gene3D" id="3.50.50.60">
    <property type="entry name" value="FAD/NAD(P)-binding domain"/>
    <property type="match status" value="1"/>
</dbReference>
<accession>A0A8H7B9T6</accession>
<dbReference type="RefSeq" id="XP_038787942.1">
    <property type="nucleotide sequence ID" value="XM_038929670.1"/>
</dbReference>
<proteinExistence type="predicted"/>
<dbReference type="GeneID" id="62202848"/>
<comment type="caution">
    <text evidence="2">The sequence shown here is derived from an EMBL/GenBank/DDBJ whole genome shotgun (WGS) entry which is preliminary data.</text>
</comment>
<dbReference type="Proteomes" id="UP000596902">
    <property type="component" value="Unassembled WGS sequence"/>
</dbReference>
<dbReference type="InterPro" id="IPR002937">
    <property type="entry name" value="Amino_oxidase"/>
</dbReference>
<dbReference type="PANTHER" id="PTHR10742">
    <property type="entry name" value="FLAVIN MONOAMINE OXIDASE"/>
    <property type="match status" value="1"/>
</dbReference>
<dbReference type="SUPFAM" id="SSF51905">
    <property type="entry name" value="FAD/NAD(P)-binding domain"/>
    <property type="match status" value="1"/>
</dbReference>
<dbReference type="GO" id="GO:0050660">
    <property type="term" value="F:flavin adenine dinucleotide binding"/>
    <property type="evidence" value="ECO:0007669"/>
    <property type="project" value="TreeGrafter"/>
</dbReference>
<evidence type="ECO:0000313" key="3">
    <source>
        <dbReference type="Proteomes" id="UP000596902"/>
    </source>
</evidence>
<dbReference type="EMBL" id="JAAABM010000005">
    <property type="protein sequence ID" value="KAF7677764.1"/>
    <property type="molecule type" value="Genomic_DNA"/>
</dbReference>